<evidence type="ECO:0000313" key="4">
    <source>
        <dbReference type="Proteomes" id="UP000215335"/>
    </source>
</evidence>
<organism evidence="3 4">
    <name type="scientific">Trichomalopsis sarcophagae</name>
    <dbReference type="NCBI Taxonomy" id="543379"/>
    <lineage>
        <taxon>Eukaryota</taxon>
        <taxon>Metazoa</taxon>
        <taxon>Ecdysozoa</taxon>
        <taxon>Arthropoda</taxon>
        <taxon>Hexapoda</taxon>
        <taxon>Insecta</taxon>
        <taxon>Pterygota</taxon>
        <taxon>Neoptera</taxon>
        <taxon>Endopterygota</taxon>
        <taxon>Hymenoptera</taxon>
        <taxon>Apocrita</taxon>
        <taxon>Proctotrupomorpha</taxon>
        <taxon>Chalcidoidea</taxon>
        <taxon>Pteromalidae</taxon>
        <taxon>Pteromalinae</taxon>
        <taxon>Trichomalopsis</taxon>
    </lineage>
</organism>
<accession>A0A232F355</accession>
<dbReference type="OrthoDB" id="1043025at2759"/>
<sequence length="338" mass="39301">MYTKLAIVLNLLNLAAFVFLSRVPLDVIHEFLRIRLEQKPKQPSPLSVRQLMRELREGLRIACIHRERFAEHSSTAAACEGSSTTLFDKDVKEFDESLKSVFNVYLDYLKQWVLMVQHDSFHKNLVQDEWNFVKSIARKINNGTIIASRKFCQIAKIMVAQINKFFSDGPQEFRKTAFMTEENNTIVDFKNEWVLNFAKHHVINVTLDIFIPVPVRDSPFLRGYRNKLSHLISVGREWQALFDEAREKLVKIVILSKCLRNDIRTFPGYERVLKEFVNSLMVTIMDSHNRKNGGDQSCRISKGQPDGDLGFDLERVFQGHLKVNFGFLNRNPILLLRE</sequence>
<protein>
    <recommendedName>
        <fullName evidence="2">Mitogen-activated protein kinase kinase kinase N-terminal domain-containing protein</fullName>
    </recommendedName>
</protein>
<proteinExistence type="predicted"/>
<dbReference type="STRING" id="543379.A0A232F355"/>
<comment type="caution">
    <text evidence="3">The sequence shown here is derived from an EMBL/GenBank/DDBJ whole genome shotgun (WGS) entry which is preliminary data.</text>
</comment>
<dbReference type="InterPro" id="IPR045801">
    <property type="entry name" value="MEKK4_N"/>
</dbReference>
<reference evidence="3 4" key="1">
    <citation type="journal article" date="2017" name="Curr. Biol.">
        <title>The Evolution of Venom by Co-option of Single-Copy Genes.</title>
        <authorList>
            <person name="Martinson E.O."/>
            <person name="Mrinalini"/>
            <person name="Kelkar Y.D."/>
            <person name="Chang C.H."/>
            <person name="Werren J.H."/>
        </authorList>
    </citation>
    <scope>NUCLEOTIDE SEQUENCE [LARGE SCALE GENOMIC DNA]</scope>
    <source>
        <strain evidence="3 4">Alberta</strain>
        <tissue evidence="3">Whole body</tissue>
    </source>
</reference>
<dbReference type="Pfam" id="PF19431">
    <property type="entry name" value="MEKK4_N"/>
    <property type="match status" value="1"/>
</dbReference>
<dbReference type="GO" id="GO:0000165">
    <property type="term" value="P:MAPK cascade"/>
    <property type="evidence" value="ECO:0007669"/>
    <property type="project" value="InterPro"/>
</dbReference>
<evidence type="ECO:0000256" key="1">
    <source>
        <dbReference type="SAM" id="SignalP"/>
    </source>
</evidence>
<dbReference type="Proteomes" id="UP000215335">
    <property type="component" value="Unassembled WGS sequence"/>
</dbReference>
<evidence type="ECO:0000313" key="3">
    <source>
        <dbReference type="EMBL" id="OXU25184.1"/>
    </source>
</evidence>
<feature type="chain" id="PRO_5012421010" description="Mitogen-activated protein kinase kinase kinase N-terminal domain-containing protein" evidence="1">
    <location>
        <begin position="21"/>
        <end position="338"/>
    </location>
</feature>
<keyword evidence="1" id="KW-0732">Signal</keyword>
<dbReference type="EMBL" id="NNAY01001087">
    <property type="protein sequence ID" value="OXU25184.1"/>
    <property type="molecule type" value="Genomic_DNA"/>
</dbReference>
<gene>
    <name evidence="3" type="ORF">TSAR_011185</name>
</gene>
<dbReference type="AlphaFoldDB" id="A0A232F355"/>
<feature type="signal peptide" evidence="1">
    <location>
        <begin position="1"/>
        <end position="20"/>
    </location>
</feature>
<feature type="domain" description="Mitogen-activated protein kinase kinase kinase N-terminal" evidence="2">
    <location>
        <begin position="15"/>
        <end position="177"/>
    </location>
</feature>
<name>A0A232F355_9HYME</name>
<evidence type="ECO:0000259" key="2">
    <source>
        <dbReference type="Pfam" id="PF19431"/>
    </source>
</evidence>
<keyword evidence="4" id="KW-1185">Reference proteome</keyword>